<name>A0ACB9LY84_BAUVA</name>
<dbReference type="EMBL" id="CM039435">
    <property type="protein sequence ID" value="KAI4316613.1"/>
    <property type="molecule type" value="Genomic_DNA"/>
</dbReference>
<proteinExistence type="predicted"/>
<comment type="caution">
    <text evidence="1">The sequence shown here is derived from an EMBL/GenBank/DDBJ whole genome shotgun (WGS) entry which is preliminary data.</text>
</comment>
<accession>A0ACB9LY84</accession>
<sequence>MRLRLFIVSVSQCNAQDEVALTLESSMASQRSPQDNVVYVEPEYCPQAVLDWYSLTGGDDEYKRHTRNAMASSSKSTLTLKAKKHLSALGWVFWLADKNGRKELRYKSPINGKNYYSLKTACKSLIEEGTILIGSESESITPNHESLPQITPAPQDEGFSIKKVSSCSENHTNLQAPAITQQQRRGRKRKAEPLSGNECSMGGLSHSQNQLNDLTCVGGGKRGRHMRSSKRVRRWVFSWLIDQKVVLPRAKVSCRGKNNQVKEGRLFSQGIECDCCWKMFTLTGFEAHAGSTKHRPAASIFLEDGRLLSDCQKEASQNNKTKGLNTKARRNGLINENMKTVQNDSICSVCHNEGELILCDRCPSSFHLSCLGLKELPDGDWFCPSCCCKICSHYSCKHVNADSVNNSFLVCDQCEHKYHIGCLKIKGLAELNEIENENWLCSRECENIFYGLQKLIGKPIPVAGQNLSLTLLKTMKSQSSADVNCDPNALALIDSKLRVALELMHECFEPVIEAFNGKDLVEEVIFSKSSELGRLNFKGFYTAVLEKNDEVVTAATVRIFGQKVAEVPLVATKFEFRRLGMCSALMRELEKKLIEFGVERLTLPAVHSMLETWTSSFGFAKMTDHERSLFLDYPFLVFGDTIMCQKLLEKPSMEERTAKPSIDLQQNHFMSTSESCITEICY</sequence>
<reference evidence="1 2" key="1">
    <citation type="journal article" date="2022" name="DNA Res.">
        <title>Chromosomal-level genome assembly of the orchid tree Bauhinia variegata (Leguminosae; Cercidoideae) supports the allotetraploid origin hypothesis of Bauhinia.</title>
        <authorList>
            <person name="Zhong Y."/>
            <person name="Chen Y."/>
            <person name="Zheng D."/>
            <person name="Pang J."/>
            <person name="Liu Y."/>
            <person name="Luo S."/>
            <person name="Meng S."/>
            <person name="Qian L."/>
            <person name="Wei D."/>
            <person name="Dai S."/>
            <person name="Zhou R."/>
        </authorList>
    </citation>
    <scope>NUCLEOTIDE SEQUENCE [LARGE SCALE GENOMIC DNA]</scope>
    <source>
        <strain evidence="1">BV-YZ2020</strain>
    </source>
</reference>
<protein>
    <submittedName>
        <fullName evidence="1">Uncharacterized protein</fullName>
    </submittedName>
</protein>
<dbReference type="Proteomes" id="UP000828941">
    <property type="component" value="Chromosome 10"/>
</dbReference>
<evidence type="ECO:0000313" key="1">
    <source>
        <dbReference type="EMBL" id="KAI4316613.1"/>
    </source>
</evidence>
<organism evidence="1 2">
    <name type="scientific">Bauhinia variegata</name>
    <name type="common">Purple orchid tree</name>
    <name type="synonym">Phanera variegata</name>
    <dbReference type="NCBI Taxonomy" id="167791"/>
    <lineage>
        <taxon>Eukaryota</taxon>
        <taxon>Viridiplantae</taxon>
        <taxon>Streptophyta</taxon>
        <taxon>Embryophyta</taxon>
        <taxon>Tracheophyta</taxon>
        <taxon>Spermatophyta</taxon>
        <taxon>Magnoliopsida</taxon>
        <taxon>eudicotyledons</taxon>
        <taxon>Gunneridae</taxon>
        <taxon>Pentapetalae</taxon>
        <taxon>rosids</taxon>
        <taxon>fabids</taxon>
        <taxon>Fabales</taxon>
        <taxon>Fabaceae</taxon>
        <taxon>Cercidoideae</taxon>
        <taxon>Cercideae</taxon>
        <taxon>Bauhiniinae</taxon>
        <taxon>Bauhinia</taxon>
    </lineage>
</organism>
<keyword evidence="2" id="KW-1185">Reference proteome</keyword>
<evidence type="ECO:0000313" key="2">
    <source>
        <dbReference type="Proteomes" id="UP000828941"/>
    </source>
</evidence>
<gene>
    <name evidence="1" type="ORF">L6164_024578</name>
</gene>